<accession>A0A9N9G4T2</accession>
<organism evidence="2 3">
    <name type="scientific">Diversispora eburnea</name>
    <dbReference type="NCBI Taxonomy" id="1213867"/>
    <lineage>
        <taxon>Eukaryota</taxon>
        <taxon>Fungi</taxon>
        <taxon>Fungi incertae sedis</taxon>
        <taxon>Mucoromycota</taxon>
        <taxon>Glomeromycotina</taxon>
        <taxon>Glomeromycetes</taxon>
        <taxon>Diversisporales</taxon>
        <taxon>Diversisporaceae</taxon>
        <taxon>Diversispora</taxon>
    </lineage>
</organism>
<feature type="compositionally biased region" description="Basic and acidic residues" evidence="1">
    <location>
        <begin position="86"/>
        <end position="98"/>
    </location>
</feature>
<evidence type="ECO:0000313" key="2">
    <source>
        <dbReference type="EMBL" id="CAG8581512.1"/>
    </source>
</evidence>
<sequence>MTLKPRQPPNAFIQPMEGGGDYCQIFRKIRRFIPVFVPNDSQAETVANLLEPSTSLNGFIPVFVPNDSQAETVANLLEPSTSLNEYRYRSRRPQERKRSGQATAKKQTAQQKQQSQQLRTSLTPLQHPNPKIEKITTPQNETNETITPPNASLQQIPYTQSLENSLHNTFNIGEVKAGFTFNVESMIC</sequence>
<gene>
    <name evidence="2" type="ORF">DEBURN_LOCUS8595</name>
</gene>
<reference evidence="2" key="1">
    <citation type="submission" date="2021-06" db="EMBL/GenBank/DDBJ databases">
        <authorList>
            <person name="Kallberg Y."/>
            <person name="Tangrot J."/>
            <person name="Rosling A."/>
        </authorList>
    </citation>
    <scope>NUCLEOTIDE SEQUENCE</scope>
    <source>
        <strain evidence="2">AZ414A</strain>
    </source>
</reference>
<evidence type="ECO:0000313" key="3">
    <source>
        <dbReference type="Proteomes" id="UP000789706"/>
    </source>
</evidence>
<dbReference type="AlphaFoldDB" id="A0A9N9G4T2"/>
<comment type="caution">
    <text evidence="2">The sequence shown here is derived from an EMBL/GenBank/DDBJ whole genome shotgun (WGS) entry which is preliminary data.</text>
</comment>
<dbReference type="Proteomes" id="UP000789706">
    <property type="component" value="Unassembled WGS sequence"/>
</dbReference>
<protein>
    <submittedName>
        <fullName evidence="2">742_t:CDS:1</fullName>
    </submittedName>
</protein>
<name>A0A9N9G4T2_9GLOM</name>
<evidence type="ECO:0000256" key="1">
    <source>
        <dbReference type="SAM" id="MobiDB-lite"/>
    </source>
</evidence>
<keyword evidence="3" id="KW-1185">Reference proteome</keyword>
<feature type="region of interest" description="Disordered" evidence="1">
    <location>
        <begin position="84"/>
        <end position="144"/>
    </location>
</feature>
<proteinExistence type="predicted"/>
<dbReference type="EMBL" id="CAJVPK010001311">
    <property type="protein sequence ID" value="CAG8581512.1"/>
    <property type="molecule type" value="Genomic_DNA"/>
</dbReference>
<feature type="compositionally biased region" description="Low complexity" evidence="1">
    <location>
        <begin position="100"/>
        <end position="126"/>
    </location>
</feature>